<proteinExistence type="predicted"/>
<organism evidence="5 7">
    <name type="scientific">Venturia inaequalis</name>
    <name type="common">Apple scab fungus</name>
    <dbReference type="NCBI Taxonomy" id="5025"/>
    <lineage>
        <taxon>Eukaryota</taxon>
        <taxon>Fungi</taxon>
        <taxon>Dikarya</taxon>
        <taxon>Ascomycota</taxon>
        <taxon>Pezizomycotina</taxon>
        <taxon>Dothideomycetes</taxon>
        <taxon>Pleosporomycetidae</taxon>
        <taxon>Venturiales</taxon>
        <taxon>Venturiaceae</taxon>
        <taxon>Venturia</taxon>
    </lineage>
</organism>
<gene>
    <name evidence="5" type="ORF">EG327_005536</name>
    <name evidence="4" type="ORF">EG328_001293</name>
</gene>
<feature type="signal peptide" evidence="3">
    <location>
        <begin position="1"/>
        <end position="19"/>
    </location>
</feature>
<feature type="transmembrane region" description="Helical" evidence="2">
    <location>
        <begin position="257"/>
        <end position="285"/>
    </location>
</feature>
<evidence type="ECO:0000256" key="1">
    <source>
        <dbReference type="SAM" id="MobiDB-lite"/>
    </source>
</evidence>
<dbReference type="EMBL" id="WNWR01000032">
    <property type="protein sequence ID" value="KAE9993342.1"/>
    <property type="molecule type" value="Genomic_DNA"/>
</dbReference>
<protein>
    <submittedName>
        <fullName evidence="5">Uncharacterized protein</fullName>
    </submittedName>
</protein>
<sequence length="325" mass="33361">MRATSITLVAFGAIAVAQLQVRGVIPSFSEAIPLTFTTSVTRTNTLTATRTLTCSHGATTCQTEASPVVVPSTTITTSSTTTQSADVLPATTESSSCSTVITLTVGNPSQSTVTVKSTTTATTSIATSTFTPVAPTSSTVTTEPAAPSSSTPVSPELTSQPASPSSSTPVYTELTSQPVSPSSSTEVSPEFTTKPSLSFVYPPYGSGNSTTYYGTGTGSITSLVSQTLTATPKPSSTEVSPVLSNKSSKMTAPVNGLALMVTALMMVFMSLGDNLSLVSFAFLFLDCAYTRSMGCSVFVIAYFAVGGSAFLLGETTLKQFLDMSV</sequence>
<feature type="region of interest" description="Disordered" evidence="1">
    <location>
        <begin position="131"/>
        <end position="191"/>
    </location>
</feature>
<dbReference type="Proteomes" id="UP000447873">
    <property type="component" value="Unassembled WGS sequence"/>
</dbReference>
<evidence type="ECO:0000256" key="2">
    <source>
        <dbReference type="SAM" id="Phobius"/>
    </source>
</evidence>
<keyword evidence="2" id="KW-0812">Transmembrane</keyword>
<dbReference type="EMBL" id="WNWS01000013">
    <property type="protein sequence ID" value="KAE9987867.1"/>
    <property type="molecule type" value="Genomic_DNA"/>
</dbReference>
<keyword evidence="3" id="KW-0732">Signal</keyword>
<evidence type="ECO:0000313" key="7">
    <source>
        <dbReference type="Proteomes" id="UP000490939"/>
    </source>
</evidence>
<keyword evidence="7" id="KW-1185">Reference proteome</keyword>
<reference evidence="5 7" key="1">
    <citation type="submission" date="2019-07" db="EMBL/GenBank/DDBJ databases">
        <title>Venturia inaequalis Genome Resource.</title>
        <authorList>
            <person name="Lichtner F.J."/>
        </authorList>
    </citation>
    <scope>NUCLEOTIDE SEQUENCE [LARGE SCALE GENOMIC DNA]</scope>
    <source>
        <strain evidence="4 6">120213</strain>
        <strain evidence="5 7">DMI_063113</strain>
    </source>
</reference>
<keyword evidence="2" id="KW-0472">Membrane</keyword>
<evidence type="ECO:0000313" key="5">
    <source>
        <dbReference type="EMBL" id="KAE9993342.1"/>
    </source>
</evidence>
<evidence type="ECO:0000313" key="4">
    <source>
        <dbReference type="EMBL" id="KAE9987867.1"/>
    </source>
</evidence>
<feature type="transmembrane region" description="Helical" evidence="2">
    <location>
        <begin position="292"/>
        <end position="313"/>
    </location>
</feature>
<accession>A0A8H3ZHA2</accession>
<name>A0A8H3ZHA2_VENIN</name>
<keyword evidence="2" id="KW-1133">Transmembrane helix</keyword>
<dbReference type="AlphaFoldDB" id="A0A8H3ZHA2"/>
<comment type="caution">
    <text evidence="5">The sequence shown here is derived from an EMBL/GenBank/DDBJ whole genome shotgun (WGS) entry which is preliminary data.</text>
</comment>
<feature type="chain" id="PRO_5044691181" evidence="3">
    <location>
        <begin position="20"/>
        <end position="325"/>
    </location>
</feature>
<evidence type="ECO:0000256" key="3">
    <source>
        <dbReference type="SAM" id="SignalP"/>
    </source>
</evidence>
<evidence type="ECO:0000313" key="6">
    <source>
        <dbReference type="Proteomes" id="UP000447873"/>
    </source>
</evidence>
<dbReference type="Proteomes" id="UP000490939">
    <property type="component" value="Unassembled WGS sequence"/>
</dbReference>
<feature type="compositionally biased region" description="Low complexity" evidence="1">
    <location>
        <begin position="131"/>
        <end position="190"/>
    </location>
</feature>